<evidence type="ECO:0000313" key="4">
    <source>
        <dbReference type="Proteomes" id="UP000722791"/>
    </source>
</evidence>
<keyword evidence="1" id="KW-0812">Transmembrane</keyword>
<dbReference type="EMBL" id="BNCQ01000048">
    <property type="protein sequence ID" value="GIM13342.1"/>
    <property type="molecule type" value="Genomic_DNA"/>
</dbReference>
<dbReference type="Proteomes" id="UP000747110">
    <property type="component" value="Unassembled WGS sequence"/>
</dbReference>
<feature type="transmembrane region" description="Helical" evidence="1">
    <location>
        <begin position="99"/>
        <end position="118"/>
    </location>
</feature>
<evidence type="ECO:0000313" key="3">
    <source>
        <dbReference type="EMBL" id="GIM13342.1"/>
    </source>
</evidence>
<dbReference type="OrthoDB" id="5860513at2759"/>
<name>A0A8J4GT00_9CHLO</name>
<accession>A0A8J4GT00</accession>
<organism evidence="3 4">
    <name type="scientific">Volvox reticuliferus</name>
    <dbReference type="NCBI Taxonomy" id="1737510"/>
    <lineage>
        <taxon>Eukaryota</taxon>
        <taxon>Viridiplantae</taxon>
        <taxon>Chlorophyta</taxon>
        <taxon>core chlorophytes</taxon>
        <taxon>Chlorophyceae</taxon>
        <taxon>CS clade</taxon>
        <taxon>Chlamydomonadales</taxon>
        <taxon>Volvocaceae</taxon>
        <taxon>Volvox</taxon>
    </lineage>
</organism>
<reference evidence="3" key="1">
    <citation type="journal article" date="2021" name="Proc. Natl. Acad. Sci. U.S.A.">
        <title>Three genomes in the algal genus Volvox reveal the fate of a haploid sex-determining region after a transition to homothallism.</title>
        <authorList>
            <person name="Yamamoto K."/>
            <person name="Hamaji T."/>
            <person name="Kawai-Toyooka H."/>
            <person name="Matsuzaki R."/>
            <person name="Takahashi F."/>
            <person name="Nishimura Y."/>
            <person name="Kawachi M."/>
            <person name="Noguchi H."/>
            <person name="Minakuchi Y."/>
            <person name="Umen J.G."/>
            <person name="Toyoda A."/>
            <person name="Nozaki H."/>
        </authorList>
    </citation>
    <scope>NUCLEOTIDE SEQUENCE</scope>
    <source>
        <strain evidence="3">NIES-3785</strain>
        <strain evidence="2">NIES-3786</strain>
    </source>
</reference>
<dbReference type="Proteomes" id="UP000722791">
    <property type="component" value="Unassembled WGS sequence"/>
</dbReference>
<comment type="caution">
    <text evidence="3">The sequence shown here is derived from an EMBL/GenBank/DDBJ whole genome shotgun (WGS) entry which is preliminary data.</text>
</comment>
<keyword evidence="5" id="KW-1185">Reference proteome</keyword>
<proteinExistence type="predicted"/>
<keyword evidence="1" id="KW-1133">Transmembrane helix</keyword>
<gene>
    <name evidence="2" type="ORF">Vretifemale_8639</name>
    <name evidence="3" type="ORF">Vretimale_16506</name>
</gene>
<keyword evidence="1" id="KW-0472">Membrane</keyword>
<protein>
    <submittedName>
        <fullName evidence="3">Uncharacterized protein</fullName>
    </submittedName>
</protein>
<sequence length="127" mass="13561">MGMGSATHGSVGSGAVGNDIRHHRRGLGRGISLAFAPPQKDGVCTHCVSTQLAEPERLVSAAVHSVDERLMTVIWFHHRLRAQFSVSCVLGKGIGSLRLWTWWVAGCIGGTLLLIHSIEAGLRLLTG</sequence>
<evidence type="ECO:0000313" key="5">
    <source>
        <dbReference type="Proteomes" id="UP000747110"/>
    </source>
</evidence>
<dbReference type="AlphaFoldDB" id="A0A8J4GT00"/>
<evidence type="ECO:0000256" key="1">
    <source>
        <dbReference type="SAM" id="Phobius"/>
    </source>
</evidence>
<evidence type="ECO:0000313" key="2">
    <source>
        <dbReference type="EMBL" id="GIL79305.1"/>
    </source>
</evidence>
<dbReference type="EMBL" id="BNCP01000015">
    <property type="protein sequence ID" value="GIL79305.1"/>
    <property type="molecule type" value="Genomic_DNA"/>
</dbReference>